<gene>
    <name evidence="1" type="ORF">N7509_007939</name>
</gene>
<evidence type="ECO:0000313" key="1">
    <source>
        <dbReference type="EMBL" id="KAJ5392449.1"/>
    </source>
</evidence>
<dbReference type="GeneID" id="81371556"/>
<dbReference type="AlphaFoldDB" id="A0A9X0B8V0"/>
<dbReference type="EMBL" id="JAPZBU010000008">
    <property type="protein sequence ID" value="KAJ5392449.1"/>
    <property type="molecule type" value="Genomic_DNA"/>
</dbReference>
<reference evidence="1" key="2">
    <citation type="journal article" date="2023" name="IMA Fungus">
        <title>Comparative genomic study of the Penicillium genus elucidates a diverse pangenome and 15 lateral gene transfer events.</title>
        <authorList>
            <person name="Petersen C."/>
            <person name="Sorensen T."/>
            <person name="Nielsen M.R."/>
            <person name="Sondergaard T.E."/>
            <person name="Sorensen J.L."/>
            <person name="Fitzpatrick D.A."/>
            <person name="Frisvad J.C."/>
            <person name="Nielsen K.L."/>
        </authorList>
    </citation>
    <scope>NUCLEOTIDE SEQUENCE</scope>
    <source>
        <strain evidence="1">IBT 29677</strain>
    </source>
</reference>
<accession>A0A9X0B8V0</accession>
<dbReference type="RefSeq" id="XP_056488127.1">
    <property type="nucleotide sequence ID" value="XM_056632576.1"/>
</dbReference>
<reference evidence="1" key="1">
    <citation type="submission" date="2022-12" db="EMBL/GenBank/DDBJ databases">
        <authorList>
            <person name="Petersen C."/>
        </authorList>
    </citation>
    <scope>NUCLEOTIDE SEQUENCE</scope>
    <source>
        <strain evidence="1">IBT 29677</strain>
    </source>
</reference>
<sequence>MCKRTKSGGGHSADDLRNLYSEVLQADRELKQLVDEMPRFFRLKENHDDETARNIVQQNRILSISIAHKISCLPLMRRCLMDFLSLPDNPDTYIVSNLWTVNAQVLTAAVWLLFELIFSKDENEQIFETHEIRDLALRSLQFLEVNQSKSTIAKRGVGLIESLLDNEQAIKSGTRKQFSLKDIISRVEVDDSDSGPNVAMELSSDPCLSHMSDLLLGDNMAWEDIFSVFDM</sequence>
<proteinExistence type="predicted"/>
<dbReference type="Proteomes" id="UP001147747">
    <property type="component" value="Unassembled WGS sequence"/>
</dbReference>
<keyword evidence="2" id="KW-1185">Reference proteome</keyword>
<name>A0A9X0B8V0_9EURO</name>
<comment type="caution">
    <text evidence="1">The sequence shown here is derived from an EMBL/GenBank/DDBJ whole genome shotgun (WGS) entry which is preliminary data.</text>
</comment>
<protein>
    <submittedName>
        <fullName evidence="1">C6 transcription factor</fullName>
    </submittedName>
</protein>
<evidence type="ECO:0000313" key="2">
    <source>
        <dbReference type="Proteomes" id="UP001147747"/>
    </source>
</evidence>
<organism evidence="1 2">
    <name type="scientific">Penicillium cosmopolitanum</name>
    <dbReference type="NCBI Taxonomy" id="1131564"/>
    <lineage>
        <taxon>Eukaryota</taxon>
        <taxon>Fungi</taxon>
        <taxon>Dikarya</taxon>
        <taxon>Ascomycota</taxon>
        <taxon>Pezizomycotina</taxon>
        <taxon>Eurotiomycetes</taxon>
        <taxon>Eurotiomycetidae</taxon>
        <taxon>Eurotiales</taxon>
        <taxon>Aspergillaceae</taxon>
        <taxon>Penicillium</taxon>
    </lineage>
</organism>
<dbReference type="OrthoDB" id="410267at2759"/>